<dbReference type="InterPro" id="IPR013154">
    <property type="entry name" value="ADH-like_N"/>
</dbReference>
<dbReference type="InterPro" id="IPR011032">
    <property type="entry name" value="GroES-like_sf"/>
</dbReference>
<dbReference type="OrthoDB" id="9769198at2"/>
<comment type="caution">
    <text evidence="8">The sequence shown here is derived from an EMBL/GenBank/DDBJ whole genome shotgun (WGS) entry which is preliminary data.</text>
</comment>
<dbReference type="Gene3D" id="3.40.50.720">
    <property type="entry name" value="NAD(P)-binding Rossmann-like Domain"/>
    <property type="match status" value="1"/>
</dbReference>
<name>E1IEI1_9CHLR</name>
<feature type="domain" description="Alcohol dehydrogenase-like C-terminal" evidence="6">
    <location>
        <begin position="166"/>
        <end position="277"/>
    </location>
</feature>
<dbReference type="InterPro" id="IPR036291">
    <property type="entry name" value="NAD(P)-bd_dom_sf"/>
</dbReference>
<dbReference type="GO" id="GO:0016491">
    <property type="term" value="F:oxidoreductase activity"/>
    <property type="evidence" value="ECO:0007669"/>
    <property type="project" value="UniProtKB-KW"/>
</dbReference>
<dbReference type="Pfam" id="PF08240">
    <property type="entry name" value="ADH_N"/>
    <property type="match status" value="1"/>
</dbReference>
<dbReference type="SUPFAM" id="SSF51735">
    <property type="entry name" value="NAD(P)-binding Rossmann-fold domains"/>
    <property type="match status" value="1"/>
</dbReference>
<dbReference type="STRING" id="765420.OSCT_1732"/>
<dbReference type="HOGENOM" id="CLU_026673_11_0_0"/>
<dbReference type="SUPFAM" id="SSF50129">
    <property type="entry name" value="GroES-like"/>
    <property type="match status" value="1"/>
</dbReference>
<keyword evidence="3" id="KW-0479">Metal-binding</keyword>
<comment type="cofactor">
    <cofactor evidence="1">
        <name>Zn(2+)</name>
        <dbReference type="ChEBI" id="CHEBI:29105"/>
    </cofactor>
</comment>
<evidence type="ECO:0000256" key="2">
    <source>
        <dbReference type="ARBA" id="ARBA00008072"/>
    </source>
</evidence>
<dbReference type="CDD" id="cd08242">
    <property type="entry name" value="MDR_like"/>
    <property type="match status" value="1"/>
</dbReference>
<sequence length="318" mass="34517">MLAVIFDGTLKLVHDYPVPELRPGEAIIRPHLTGVCNTDIEITRGYMGFRGVLGHEFVGTVVACHDETWVGRRVVGEINAACLNCPTCLRGNPTHCPNRTTLGIDRRDGVMAERFSLPISCLHPVPESVSDEAAVFSEPLAAALEIVDQSHIRPTERVAVVGDGKLGAMIVQTLRLTGCDLTLVGRHPERWELYTKQGITCQHSQDVQSAAGSFDVVVDCTGNPKGLATARQLVRPRGRLILKSTFEAASQINLTMLVIDEIQLIGSRCGPFAPALRLLERGLIATAPLISAEYPLRDGLQAFAAAHGQMKVLLRHPD</sequence>
<dbReference type="Pfam" id="PF00107">
    <property type="entry name" value="ADH_zinc_N"/>
    <property type="match status" value="1"/>
</dbReference>
<reference evidence="8 9" key="1">
    <citation type="journal article" date="2011" name="J. Bacteriol.">
        <title>Draft genome sequence of the anoxygenic filamentous phototrophic bacterium Oscillochloris trichoides subsp. DG-6.</title>
        <authorList>
            <person name="Kuznetsov B.B."/>
            <person name="Ivanovsky R.N."/>
            <person name="Keppen O.I."/>
            <person name="Sukhacheva M.V."/>
            <person name="Bumazhkin B.K."/>
            <person name="Patutina E.O."/>
            <person name="Beletsky A.V."/>
            <person name="Mardanov A.V."/>
            <person name="Baslerov R.V."/>
            <person name="Panteleeva A.N."/>
            <person name="Kolganova T.V."/>
            <person name="Ravin N.V."/>
            <person name="Skryabin K.G."/>
        </authorList>
    </citation>
    <scope>NUCLEOTIDE SEQUENCE [LARGE SCALE GENOMIC DNA]</scope>
    <source>
        <strain evidence="8 9">DG-6</strain>
    </source>
</reference>
<comment type="similarity">
    <text evidence="2">Belongs to the zinc-containing alcohol dehydrogenase family.</text>
</comment>
<dbReference type="InterPro" id="IPR013149">
    <property type="entry name" value="ADH-like_C"/>
</dbReference>
<accession>E1IEI1</accession>
<feature type="domain" description="Alcohol dehydrogenase-like N-terminal" evidence="7">
    <location>
        <begin position="23"/>
        <end position="127"/>
    </location>
</feature>
<keyword evidence="9" id="KW-1185">Reference proteome</keyword>
<dbReference type="GO" id="GO:0046872">
    <property type="term" value="F:metal ion binding"/>
    <property type="evidence" value="ECO:0007669"/>
    <property type="project" value="UniProtKB-KW"/>
</dbReference>
<dbReference type="PANTHER" id="PTHR43350">
    <property type="entry name" value="NAD-DEPENDENT ALCOHOL DEHYDROGENASE"/>
    <property type="match status" value="1"/>
</dbReference>
<dbReference type="Proteomes" id="UP000054010">
    <property type="component" value="Unassembled WGS sequence"/>
</dbReference>
<organism evidence="8 9">
    <name type="scientific">Oscillochloris trichoides DG-6</name>
    <dbReference type="NCBI Taxonomy" id="765420"/>
    <lineage>
        <taxon>Bacteria</taxon>
        <taxon>Bacillati</taxon>
        <taxon>Chloroflexota</taxon>
        <taxon>Chloroflexia</taxon>
        <taxon>Chloroflexales</taxon>
        <taxon>Chloroflexineae</taxon>
        <taxon>Oscillochloridaceae</taxon>
        <taxon>Oscillochloris</taxon>
    </lineage>
</organism>
<evidence type="ECO:0000256" key="4">
    <source>
        <dbReference type="ARBA" id="ARBA00022833"/>
    </source>
</evidence>
<evidence type="ECO:0000256" key="1">
    <source>
        <dbReference type="ARBA" id="ARBA00001947"/>
    </source>
</evidence>
<dbReference type="EMBL" id="ADVR01000053">
    <property type="protein sequence ID" value="EFO80373.1"/>
    <property type="molecule type" value="Genomic_DNA"/>
</dbReference>
<dbReference type="eggNOG" id="COG1063">
    <property type="taxonomic scope" value="Bacteria"/>
</dbReference>
<protein>
    <submittedName>
        <fullName evidence="8">Alcohol dehydrogenase</fullName>
    </submittedName>
</protein>
<dbReference type="PANTHER" id="PTHR43350:SF2">
    <property type="entry name" value="GROES-LIKE ZINC-BINDING ALCOHOL DEHYDROGENASE FAMILY PROTEIN"/>
    <property type="match status" value="1"/>
</dbReference>
<dbReference type="Gene3D" id="3.90.180.10">
    <property type="entry name" value="Medium-chain alcohol dehydrogenases, catalytic domain"/>
    <property type="match status" value="1"/>
</dbReference>
<keyword evidence="4" id="KW-0862">Zinc</keyword>
<evidence type="ECO:0000313" key="9">
    <source>
        <dbReference type="Proteomes" id="UP000054010"/>
    </source>
</evidence>
<evidence type="ECO:0000259" key="7">
    <source>
        <dbReference type="Pfam" id="PF08240"/>
    </source>
</evidence>
<evidence type="ECO:0000256" key="3">
    <source>
        <dbReference type="ARBA" id="ARBA00022723"/>
    </source>
</evidence>
<dbReference type="AlphaFoldDB" id="E1IEI1"/>
<keyword evidence="5" id="KW-0560">Oxidoreductase</keyword>
<proteinExistence type="inferred from homology"/>
<evidence type="ECO:0000256" key="5">
    <source>
        <dbReference type="ARBA" id="ARBA00023002"/>
    </source>
</evidence>
<evidence type="ECO:0000259" key="6">
    <source>
        <dbReference type="Pfam" id="PF00107"/>
    </source>
</evidence>
<evidence type="ECO:0000313" key="8">
    <source>
        <dbReference type="EMBL" id="EFO80373.1"/>
    </source>
</evidence>
<gene>
    <name evidence="8" type="ORF">OSCT_1732</name>
</gene>